<evidence type="ECO:0000313" key="3">
    <source>
        <dbReference type="Proteomes" id="UP000008635"/>
    </source>
</evidence>
<proteinExistence type="predicted"/>
<evidence type="ECO:0000256" key="1">
    <source>
        <dbReference type="SAM" id="MobiDB-lite"/>
    </source>
</evidence>
<dbReference type="AlphaFoldDB" id="E8U5J8"/>
<dbReference type="eggNOG" id="COG1916">
    <property type="taxonomic scope" value="Bacteria"/>
</dbReference>
<dbReference type="STRING" id="709986.Deima_0680"/>
<sequence length="744" mass="80010">MPDAAVQVFPIRHHGPGSARSLLGALEALQPDVVLVEGPADADALLPFLAHEALVPPVALLAYVPGEEGRSVMYPFAAFSPEFVAFRWALQRGVRAGFMDLPSSVTLAERDVPEAPQDTTENEAVPAEPSPADLLRRDPLGTMARAAGFTDFERWWEALAEAAPSGEDVFAAVRDLMRVAREDHDLPEREAQREAQMRQTIRAALKAGAQRVAVVCGAWHAPALEDLDARGRAKEDAALLKGLPKVKTSVTWVPWSHDRLTYASGYGAGVHSPGWYAHLWAGHARPVETWLTEAARMLRGRGVDISSAHVIEASRLAEALAALRGLPLAGLPELMEAARAVFTWVSDAPLQLIEQELVIGTALGVVPTDVPSVPLAQDVAAQQKTLRLKPETVVREVTLDLREDAGLARSVFLHRLNVLGVPWGERRYVGGRGTFKEAWALKWMPEFAVRLVEASRYGGTVVRAANARAAQVARAARTLPELTGLLEDVRAANLRDAARVALAQLDARGAATSDAAELLGALPPLARLARYGDVRSREEDEGALEVFRTLLTRGALNLPGAALNLADDAAQALVRVVADADAAVRLVNDEECQGVWLAALHELAGQDGAHDLLLGDATRRLRDAGTLAEGDVRARVGLALAPARSPVAVSAWLDGFLGADATLLLHDARLLNLLDTWLAGLPDEAFEGVLPPLRRVFSRLSVGDRRELGEQVRGHRRGGEVVEVHEARSALPVPFVLRLLGVNA</sequence>
<name>E8U5J8_DEIML</name>
<keyword evidence="3" id="KW-1185">Reference proteome</keyword>
<dbReference type="Proteomes" id="UP000008635">
    <property type="component" value="Chromosome"/>
</dbReference>
<reference evidence="3" key="2">
    <citation type="submission" date="2011-01" db="EMBL/GenBank/DDBJ databases">
        <title>The complete genome of Deinococcus maricopensis DSM 21211.</title>
        <authorList>
            <consortium name="US DOE Joint Genome Institute (JGI-PGF)"/>
            <person name="Lucas S."/>
            <person name="Copeland A."/>
            <person name="Lapidus A."/>
            <person name="Goodwin L."/>
            <person name="Pitluck S."/>
            <person name="Kyrpides N."/>
            <person name="Mavromatis K."/>
            <person name="Pagani I."/>
            <person name="Ivanova N."/>
            <person name="Ovchinnikova G."/>
            <person name="Zeytun A."/>
            <person name="Detter J.C."/>
            <person name="Han C."/>
            <person name="Land M."/>
            <person name="Hauser L."/>
            <person name="Markowitz V."/>
            <person name="Cheng J.-F."/>
            <person name="Hugenholtz P."/>
            <person name="Woyke T."/>
            <person name="Wu D."/>
            <person name="Pukall R."/>
            <person name="Gehrich-Schroeter G."/>
            <person name="Brambilla E."/>
            <person name="Klenk H.-P."/>
            <person name="Eisen J.A."/>
        </authorList>
    </citation>
    <scope>NUCLEOTIDE SEQUENCE [LARGE SCALE GENOMIC DNA]</scope>
    <source>
        <strain evidence="3">DSM 21211 / LMG 22137 / NRRL B-23946 / LB-34</strain>
    </source>
</reference>
<evidence type="ECO:0000313" key="2">
    <source>
        <dbReference type="EMBL" id="ADV66337.1"/>
    </source>
</evidence>
<organism evidence="2 3">
    <name type="scientific">Deinococcus maricopensis (strain DSM 21211 / LMG 22137 / NRRL B-23946 / LB-34)</name>
    <dbReference type="NCBI Taxonomy" id="709986"/>
    <lineage>
        <taxon>Bacteria</taxon>
        <taxon>Thermotogati</taxon>
        <taxon>Deinococcota</taxon>
        <taxon>Deinococci</taxon>
        <taxon>Deinococcales</taxon>
        <taxon>Deinococcaceae</taxon>
        <taxon>Deinococcus</taxon>
    </lineage>
</organism>
<accession>E8U5J8</accession>
<dbReference type="RefSeq" id="WP_013555842.1">
    <property type="nucleotide sequence ID" value="NC_014958.1"/>
</dbReference>
<gene>
    <name evidence="2" type="ordered locus">Deima_0680</name>
</gene>
<dbReference type="KEGG" id="dmr:Deima_0680"/>
<dbReference type="InterPro" id="IPR043737">
    <property type="entry name" value="DUF5682"/>
</dbReference>
<protein>
    <submittedName>
        <fullName evidence="2">Uncharacterized protein</fullName>
    </submittedName>
</protein>
<dbReference type="OrthoDB" id="9768066at2"/>
<dbReference type="EMBL" id="CP002454">
    <property type="protein sequence ID" value="ADV66337.1"/>
    <property type="molecule type" value="Genomic_DNA"/>
</dbReference>
<reference evidence="2 3" key="1">
    <citation type="journal article" date="2011" name="Stand. Genomic Sci.">
        <title>Complete genome sequence of Deinococcus maricopensis type strain (LB-34).</title>
        <authorList>
            <person name="Pukall R."/>
            <person name="Zeytun A."/>
            <person name="Lucas S."/>
            <person name="Lapidus A."/>
            <person name="Hammon N."/>
            <person name="Deshpande S."/>
            <person name="Nolan M."/>
            <person name="Cheng J.F."/>
            <person name="Pitluck S."/>
            <person name="Liolios K."/>
            <person name="Pagani I."/>
            <person name="Mikhailova N."/>
            <person name="Ivanova N."/>
            <person name="Mavromatis K."/>
            <person name="Pati A."/>
            <person name="Tapia R."/>
            <person name="Han C."/>
            <person name="Goodwin L."/>
            <person name="Chen A."/>
            <person name="Palaniappan K."/>
            <person name="Land M."/>
            <person name="Hauser L."/>
            <person name="Chang Y.J."/>
            <person name="Jeffries C.D."/>
            <person name="Brambilla E.M."/>
            <person name="Rohde M."/>
            <person name="Goker M."/>
            <person name="Detter J.C."/>
            <person name="Woyke T."/>
            <person name="Bristow J."/>
            <person name="Eisen J.A."/>
            <person name="Markowitz V."/>
            <person name="Hugenholtz P."/>
            <person name="Kyrpides N.C."/>
            <person name="Klenk H.P."/>
        </authorList>
    </citation>
    <scope>NUCLEOTIDE SEQUENCE [LARGE SCALE GENOMIC DNA]</scope>
    <source>
        <strain evidence="3">DSM 21211 / LMG 22137 / NRRL B-23946 / LB-34</strain>
    </source>
</reference>
<feature type="region of interest" description="Disordered" evidence="1">
    <location>
        <begin position="113"/>
        <end position="137"/>
    </location>
</feature>
<dbReference type="Pfam" id="PF18934">
    <property type="entry name" value="DUF5682"/>
    <property type="match status" value="1"/>
</dbReference>
<dbReference type="HOGENOM" id="CLU_009152_1_0_0"/>